<dbReference type="SUPFAM" id="SSF48371">
    <property type="entry name" value="ARM repeat"/>
    <property type="match status" value="1"/>
</dbReference>
<feature type="region of interest" description="Disordered" evidence="1">
    <location>
        <begin position="246"/>
        <end position="267"/>
    </location>
</feature>
<evidence type="ECO:0008006" key="4">
    <source>
        <dbReference type="Google" id="ProtNLM"/>
    </source>
</evidence>
<dbReference type="Gene3D" id="1.25.10.10">
    <property type="entry name" value="Leucine-rich Repeat Variant"/>
    <property type="match status" value="1"/>
</dbReference>
<proteinExistence type="predicted"/>
<dbReference type="OMA" id="SVNRCGA"/>
<dbReference type="EMBL" id="KK583191">
    <property type="protein sequence ID" value="KDO33973.1"/>
    <property type="molecule type" value="Genomic_DNA"/>
</dbReference>
<dbReference type="RefSeq" id="XP_012194863.1">
    <property type="nucleotide sequence ID" value="XM_012339473.1"/>
</dbReference>
<evidence type="ECO:0000256" key="1">
    <source>
        <dbReference type="SAM" id="MobiDB-lite"/>
    </source>
</evidence>
<evidence type="ECO:0000313" key="2">
    <source>
        <dbReference type="EMBL" id="KDO33973.1"/>
    </source>
</evidence>
<dbReference type="KEGG" id="spar:SPRG_01249"/>
<protein>
    <recommendedName>
        <fullName evidence="4">TOG domain-containing protein</fullName>
    </recommendedName>
</protein>
<accession>A0A067CTX0</accession>
<dbReference type="InterPro" id="IPR011989">
    <property type="entry name" value="ARM-like"/>
</dbReference>
<organism evidence="2 3">
    <name type="scientific">Saprolegnia parasitica (strain CBS 223.65)</name>
    <dbReference type="NCBI Taxonomy" id="695850"/>
    <lineage>
        <taxon>Eukaryota</taxon>
        <taxon>Sar</taxon>
        <taxon>Stramenopiles</taxon>
        <taxon>Oomycota</taxon>
        <taxon>Saprolegniomycetes</taxon>
        <taxon>Saprolegniales</taxon>
        <taxon>Saprolegniaceae</taxon>
        <taxon>Saprolegnia</taxon>
    </lineage>
</organism>
<sequence length="436" mass="48298">MESPDRPSTPQSLQKQASQRSILSKQKSWRPVEKTTTSSPRGTLLSVTTLASSKHTKHVLTMESVQTWARHLLSGTVKEAHAAVAEMHAILSANDASAVDFLIAHGCVSALVHFVVRDTALSETARSLQTLFRFFVFAMTQRENAPNVLDRVASSLAYGRVVLERRNALRVFLSFAYAQPYPPGARAPPSLLTQIHGYLGDLVRDLWSPQAPENVLESLETMVMVANVPAYREALAHVLSTVTVEKRRQSVSENENQEPQLRRKRRSSSLLTELVSQRRPSSLLESGLGFLKRLVSGSHEAPDVVRNGVHGLVQLIAKGSDVHRTQVALVLEPFFQEPSDEAQKSVNRCGALLCVALVGVIKNPHGDDGQKVRVMLVTEKLVRSSMARRHLHNASISPELYLIANLGSSRCRDVAERLLNELMEHPDFHEYVKPTT</sequence>
<dbReference type="Proteomes" id="UP000030745">
    <property type="component" value="Unassembled WGS sequence"/>
</dbReference>
<evidence type="ECO:0000313" key="3">
    <source>
        <dbReference type="Proteomes" id="UP000030745"/>
    </source>
</evidence>
<dbReference type="GeneID" id="24123849"/>
<dbReference type="InterPro" id="IPR016024">
    <property type="entry name" value="ARM-type_fold"/>
</dbReference>
<dbReference type="AlphaFoldDB" id="A0A067CTX0"/>
<keyword evidence="3" id="KW-1185">Reference proteome</keyword>
<reference evidence="2 3" key="1">
    <citation type="journal article" date="2013" name="PLoS Genet.">
        <title>Distinctive expansion of potential virulence genes in the genome of the oomycete fish pathogen Saprolegnia parasitica.</title>
        <authorList>
            <person name="Jiang R.H."/>
            <person name="de Bruijn I."/>
            <person name="Haas B.J."/>
            <person name="Belmonte R."/>
            <person name="Lobach L."/>
            <person name="Christie J."/>
            <person name="van den Ackerveken G."/>
            <person name="Bottin A."/>
            <person name="Bulone V."/>
            <person name="Diaz-Moreno S.M."/>
            <person name="Dumas B."/>
            <person name="Fan L."/>
            <person name="Gaulin E."/>
            <person name="Govers F."/>
            <person name="Grenville-Briggs L.J."/>
            <person name="Horner N.R."/>
            <person name="Levin J.Z."/>
            <person name="Mammella M."/>
            <person name="Meijer H.J."/>
            <person name="Morris P."/>
            <person name="Nusbaum C."/>
            <person name="Oome S."/>
            <person name="Phillips A.J."/>
            <person name="van Rooyen D."/>
            <person name="Rzeszutek E."/>
            <person name="Saraiva M."/>
            <person name="Secombes C.J."/>
            <person name="Seidl M.F."/>
            <person name="Snel B."/>
            <person name="Stassen J.H."/>
            <person name="Sykes S."/>
            <person name="Tripathy S."/>
            <person name="van den Berg H."/>
            <person name="Vega-Arreguin J.C."/>
            <person name="Wawra S."/>
            <person name="Young S.K."/>
            <person name="Zeng Q."/>
            <person name="Dieguez-Uribeondo J."/>
            <person name="Russ C."/>
            <person name="Tyler B.M."/>
            <person name="van West P."/>
        </authorList>
    </citation>
    <scope>NUCLEOTIDE SEQUENCE [LARGE SCALE GENOMIC DNA]</scope>
    <source>
        <strain evidence="2 3">CBS 223.65</strain>
    </source>
</reference>
<gene>
    <name evidence="2" type="ORF">SPRG_01249</name>
</gene>
<dbReference type="OrthoDB" id="68638at2759"/>
<feature type="compositionally biased region" description="Polar residues" evidence="1">
    <location>
        <begin position="1"/>
        <end position="26"/>
    </location>
</feature>
<feature type="region of interest" description="Disordered" evidence="1">
    <location>
        <begin position="1"/>
        <end position="41"/>
    </location>
</feature>
<name>A0A067CTX0_SAPPC</name>
<dbReference type="VEuPathDB" id="FungiDB:SPRG_01249"/>